<proteinExistence type="inferred from homology"/>
<dbReference type="GO" id="GO:0016993">
    <property type="term" value="F:precorrin-8X methylmutase activity"/>
    <property type="evidence" value="ECO:0007669"/>
    <property type="project" value="InterPro"/>
</dbReference>
<dbReference type="InterPro" id="IPR036588">
    <property type="entry name" value="CobH/CbiC_sf"/>
</dbReference>
<evidence type="ECO:0000259" key="6">
    <source>
        <dbReference type="Pfam" id="PF02570"/>
    </source>
</evidence>
<dbReference type="EMBL" id="CP001197">
    <property type="protein sequence ID" value="ACL09196.1"/>
    <property type="molecule type" value="Genomic_DNA"/>
</dbReference>
<feature type="region of interest" description="Disordered" evidence="5">
    <location>
        <begin position="1"/>
        <end position="26"/>
    </location>
</feature>
<dbReference type="KEGG" id="dvm:DvMF_2253"/>
<evidence type="ECO:0000256" key="3">
    <source>
        <dbReference type="ARBA" id="ARBA00022573"/>
    </source>
</evidence>
<dbReference type="InterPro" id="IPR003722">
    <property type="entry name" value="Cbl_synth_CobH/CbiC"/>
</dbReference>
<dbReference type="AlphaFoldDB" id="B8DQS7"/>
<sequence length="245" mass="25143">MPLTPDAPATGAASAPGSIDADPRLQPAFTPDAIEARSFAIIDEEAGEPKPFAGRAWEVARRLVHTCADFDILPHLHLPDAAINAGVAALARGCDIYTDTEMARAGMPLRRLAPLGCTVACLHALPGTAERAQERGTTRARAAMELAGDRLGGAIVAVGNAPTALLALLDHLAAGGPPPALVVAMPVGFVNASESKDLFLERAAALSQYGPQGLPCLALRGRKGGSPLAAATVNALAEMALRERG</sequence>
<comment type="similarity">
    <text evidence="2">Belongs to the CobH/CbiC family.</text>
</comment>
<protein>
    <submittedName>
        <fullName evidence="7">Precorrin-8X methylmutase CbiC/CobH</fullName>
    </submittedName>
</protein>
<dbReference type="PANTHER" id="PTHR43588:SF1">
    <property type="entry name" value="COBALT-PRECORRIN-8 METHYLMUTASE"/>
    <property type="match status" value="1"/>
</dbReference>
<dbReference type="Gene3D" id="3.40.50.10230">
    <property type="entry name" value="Cobalamin biosynthesis CobH/CbiC, precorrin-8X methylmutase"/>
    <property type="match status" value="1"/>
</dbReference>
<evidence type="ECO:0000313" key="7">
    <source>
        <dbReference type="EMBL" id="ACL09196.1"/>
    </source>
</evidence>
<feature type="compositionally biased region" description="Low complexity" evidence="5">
    <location>
        <begin position="1"/>
        <end position="18"/>
    </location>
</feature>
<name>B8DQS7_NITV9</name>
<evidence type="ECO:0000256" key="1">
    <source>
        <dbReference type="ARBA" id="ARBA00004953"/>
    </source>
</evidence>
<dbReference type="PANTHER" id="PTHR43588">
    <property type="entry name" value="COBALT-PRECORRIN-8 METHYLMUTASE"/>
    <property type="match status" value="1"/>
</dbReference>
<accession>B8DQS7</accession>
<dbReference type="STRING" id="883.DvMF_2253"/>
<evidence type="ECO:0000256" key="5">
    <source>
        <dbReference type="SAM" id="MobiDB-lite"/>
    </source>
</evidence>
<dbReference type="OrthoDB" id="9780708at2"/>
<evidence type="ECO:0000256" key="2">
    <source>
        <dbReference type="ARBA" id="ARBA00009774"/>
    </source>
</evidence>
<comment type="pathway">
    <text evidence="1">Cofactor biosynthesis; adenosylcobalamin biosynthesis.</text>
</comment>
<keyword evidence="3" id="KW-0169">Cobalamin biosynthesis</keyword>
<dbReference type="UniPathway" id="UPA00148"/>
<dbReference type="HOGENOM" id="CLU_084703_1_1_7"/>
<evidence type="ECO:0000256" key="4">
    <source>
        <dbReference type="ARBA" id="ARBA00023235"/>
    </source>
</evidence>
<dbReference type="eggNOG" id="COG2082">
    <property type="taxonomic scope" value="Bacteria"/>
</dbReference>
<dbReference type="Pfam" id="PF02570">
    <property type="entry name" value="CbiC"/>
    <property type="match status" value="1"/>
</dbReference>
<keyword evidence="4" id="KW-0413">Isomerase</keyword>
<dbReference type="GO" id="GO:0009236">
    <property type="term" value="P:cobalamin biosynthetic process"/>
    <property type="evidence" value="ECO:0007669"/>
    <property type="project" value="UniProtKB-UniPathway"/>
</dbReference>
<gene>
    <name evidence="7" type="ordered locus">DvMF_2253</name>
</gene>
<dbReference type="SUPFAM" id="SSF63965">
    <property type="entry name" value="Precorrin-8X methylmutase CbiC/CobH"/>
    <property type="match status" value="1"/>
</dbReference>
<feature type="domain" description="Cobalamin biosynthesis precorrin-8X methylmutase CobH/CbiC" evidence="6">
    <location>
        <begin position="34"/>
        <end position="239"/>
    </location>
</feature>
<reference evidence="7" key="1">
    <citation type="submission" date="2008-10" db="EMBL/GenBank/DDBJ databases">
        <title>Complete sequence of Desulfovibrio vulgaris str. 'Miyazaki F'.</title>
        <authorList>
            <person name="Lucas S."/>
            <person name="Copeland A."/>
            <person name="Lapidus A."/>
            <person name="Glavina del Rio T."/>
            <person name="Dalin E."/>
            <person name="Tice H."/>
            <person name="Bruce D."/>
            <person name="Goodwin L."/>
            <person name="Pitluck S."/>
            <person name="Sims D."/>
            <person name="Brettin T."/>
            <person name="Detter J.C."/>
            <person name="Han C."/>
            <person name="Larimer F."/>
            <person name="Land M."/>
            <person name="Hauser L."/>
            <person name="Kyrpides N."/>
            <person name="Mikhailova N."/>
            <person name="Hazen T.C."/>
            <person name="Richardson P."/>
        </authorList>
    </citation>
    <scope>NUCLEOTIDE SEQUENCE</scope>
    <source>
        <strain evidence="7">Miyazaki F</strain>
    </source>
</reference>
<organism evidence="7">
    <name type="scientific">Nitratidesulfovibrio vulgaris (strain DSM 19637 / Miyazaki F)</name>
    <name type="common">Desulfovibrio vulgaris</name>
    <dbReference type="NCBI Taxonomy" id="883"/>
    <lineage>
        <taxon>Bacteria</taxon>
        <taxon>Pseudomonadati</taxon>
        <taxon>Thermodesulfobacteriota</taxon>
        <taxon>Desulfovibrionia</taxon>
        <taxon>Desulfovibrionales</taxon>
        <taxon>Desulfovibrionaceae</taxon>
        <taxon>Nitratidesulfovibrio</taxon>
    </lineage>
</organism>